<sequence length="556" mass="62709">MSLTTPDFIGRLNKTILSSSKKMSKELGLPIPRKLIATKEEFYEVLADRKLQNLDMCIDKSLKTIYSKMFAKKRRKSHSESLRSREEIRNTLSKEEYEEWLANISKPKKLFLPEVEEQVKGQVDLDRIKRLAEPRHKRCGNDIEENRISKNALEYVATDRIVNLAKPKKENVDDVVYEIPRIKYPPNSAYATTKSHGIEKLSMPRHPRAKYRKVINDERCSHIPVSRGALQYEPSALIRKLAKPKENEDEEPSDPFQVKKTALKKLPKKRQKIMENLSTPIKWKVTPKIYALQTGLKLSTKKPEETALLIGLMDWLEACKKANHNNESITNEVVAQAYLENYAFKLFSYADQQDRASNFGKNVVKAFYTAGMIYDVLLTFGEPSDEAQKNSKYAKWKAAYIHNCLKNGETPIPGPMNEGNEGEGEGEDEDDELANLSKPPQPQSPEPSTSQPEPSSSQPEPDQPAANIGFTPYPNPPAPTPTQPKTPEQFQPYSGAEVPPVAAVTPGNVTLSGEQMIKAQKYCKWAGSALTYDDVKAAIDNLQKALHLLQTGEDRG</sequence>
<dbReference type="SMART" id="SM00705">
    <property type="entry name" value="THEG"/>
    <property type="match status" value="3"/>
</dbReference>
<dbReference type="Pfam" id="PF04652">
    <property type="entry name" value="Vta1"/>
    <property type="match status" value="1"/>
</dbReference>
<evidence type="ECO:0000256" key="2">
    <source>
        <dbReference type="ARBA" id="ARBA00004496"/>
    </source>
</evidence>
<evidence type="ECO:0000256" key="9">
    <source>
        <dbReference type="SAM" id="MobiDB-lite"/>
    </source>
</evidence>
<keyword evidence="5" id="KW-0963">Cytoplasm</keyword>
<organism evidence="12 13">
    <name type="scientific">Pseudolycoriella hygida</name>
    <dbReference type="NCBI Taxonomy" id="35572"/>
    <lineage>
        <taxon>Eukaryota</taxon>
        <taxon>Metazoa</taxon>
        <taxon>Ecdysozoa</taxon>
        <taxon>Arthropoda</taxon>
        <taxon>Hexapoda</taxon>
        <taxon>Insecta</taxon>
        <taxon>Pterygota</taxon>
        <taxon>Neoptera</taxon>
        <taxon>Endopterygota</taxon>
        <taxon>Diptera</taxon>
        <taxon>Nematocera</taxon>
        <taxon>Sciaroidea</taxon>
        <taxon>Sciaridae</taxon>
        <taxon>Pseudolycoriella</taxon>
    </lineage>
</organism>
<dbReference type="Pfam" id="PF18097">
    <property type="entry name" value="Vta1_C"/>
    <property type="match status" value="1"/>
</dbReference>
<dbReference type="AlphaFoldDB" id="A0A9Q0ML60"/>
<evidence type="ECO:0000313" key="12">
    <source>
        <dbReference type="EMBL" id="KAJ6633595.1"/>
    </source>
</evidence>
<dbReference type="OrthoDB" id="391137at2759"/>
<feature type="compositionally biased region" description="Low complexity" evidence="9">
    <location>
        <begin position="446"/>
        <end position="464"/>
    </location>
</feature>
<dbReference type="InterPro" id="IPR023175">
    <property type="entry name" value="Vta1/CALS_N_sf"/>
</dbReference>
<keyword evidence="7" id="KW-0653">Protein transport</keyword>
<evidence type="ECO:0000259" key="11">
    <source>
        <dbReference type="Pfam" id="PF18097"/>
    </source>
</evidence>
<evidence type="ECO:0000256" key="5">
    <source>
        <dbReference type="ARBA" id="ARBA00022490"/>
    </source>
</evidence>
<keyword evidence="13" id="KW-1185">Reference proteome</keyword>
<feature type="compositionally biased region" description="Pro residues" evidence="9">
    <location>
        <begin position="473"/>
        <end position="484"/>
    </location>
</feature>
<dbReference type="EMBL" id="WJQU01001871">
    <property type="protein sequence ID" value="KAJ6633595.1"/>
    <property type="molecule type" value="Genomic_DNA"/>
</dbReference>
<dbReference type="InterPro" id="IPR041212">
    <property type="entry name" value="Vta1_C"/>
</dbReference>
<evidence type="ECO:0000256" key="8">
    <source>
        <dbReference type="ARBA" id="ARBA00023136"/>
    </source>
</evidence>
<keyword evidence="6" id="KW-0967">Endosome</keyword>
<proteinExistence type="inferred from homology"/>
<dbReference type="InterPro" id="IPR006623">
    <property type="entry name" value="THEG"/>
</dbReference>
<comment type="similarity">
    <text evidence="3">Belongs to the VTA1 family.</text>
</comment>
<feature type="compositionally biased region" description="Acidic residues" evidence="9">
    <location>
        <begin position="420"/>
        <end position="433"/>
    </location>
</feature>
<dbReference type="Gene3D" id="1.25.40.270">
    <property type="entry name" value="Vacuolar protein sorting-associated protein vta1"/>
    <property type="match status" value="1"/>
</dbReference>
<dbReference type="GO" id="GO:0015031">
    <property type="term" value="P:protein transport"/>
    <property type="evidence" value="ECO:0007669"/>
    <property type="project" value="UniProtKB-KW"/>
</dbReference>
<feature type="domain" description="Vta1/callose synthase N-terminal" evidence="10">
    <location>
        <begin position="288"/>
        <end position="407"/>
    </location>
</feature>
<feature type="domain" description="Vta1 C-terminal" evidence="11">
    <location>
        <begin position="514"/>
        <end position="550"/>
    </location>
</feature>
<dbReference type="GO" id="GO:0032511">
    <property type="term" value="P:late endosome to vacuole transport via multivesicular body sorting pathway"/>
    <property type="evidence" value="ECO:0007669"/>
    <property type="project" value="InterPro"/>
</dbReference>
<evidence type="ECO:0000256" key="3">
    <source>
        <dbReference type="ARBA" id="ARBA00007895"/>
    </source>
</evidence>
<dbReference type="GO" id="GO:0005771">
    <property type="term" value="C:multivesicular body"/>
    <property type="evidence" value="ECO:0007669"/>
    <property type="project" value="TreeGrafter"/>
</dbReference>
<evidence type="ECO:0000313" key="13">
    <source>
        <dbReference type="Proteomes" id="UP001151699"/>
    </source>
</evidence>
<keyword evidence="8" id="KW-0472">Membrane</keyword>
<dbReference type="PANTHER" id="PTHR46009">
    <property type="entry name" value="VACUOLAR PROTEIN SORTING-ASSOCIATED PROTEIN VTA1 HOMOLOG"/>
    <property type="match status" value="1"/>
</dbReference>
<dbReference type="PANTHER" id="PTHR46009:SF1">
    <property type="entry name" value="VACUOLAR PROTEIN SORTING-ASSOCIATED PROTEIN VTA1 HOMOLOG"/>
    <property type="match status" value="1"/>
</dbReference>
<dbReference type="GO" id="GO:0010008">
    <property type="term" value="C:endosome membrane"/>
    <property type="evidence" value="ECO:0007669"/>
    <property type="project" value="UniProtKB-SubCell"/>
</dbReference>
<dbReference type="InterPro" id="IPR039431">
    <property type="entry name" value="Vta1/CALS_N"/>
</dbReference>
<accession>A0A9Q0ML60</accession>
<dbReference type="Gene3D" id="1.20.5.420">
    <property type="entry name" value="Immunoglobulin FC, subunit C"/>
    <property type="match status" value="1"/>
</dbReference>
<reference evidence="12" key="1">
    <citation type="submission" date="2022-07" db="EMBL/GenBank/DDBJ databases">
        <authorList>
            <person name="Trinca V."/>
            <person name="Uliana J.V.C."/>
            <person name="Torres T.T."/>
            <person name="Ward R.J."/>
            <person name="Monesi N."/>
        </authorList>
    </citation>
    <scope>NUCLEOTIDE SEQUENCE</scope>
    <source>
        <strain evidence="12">HSMRA1968</strain>
        <tissue evidence="12">Whole embryos</tissue>
    </source>
</reference>
<evidence type="ECO:0000256" key="4">
    <source>
        <dbReference type="ARBA" id="ARBA00022448"/>
    </source>
</evidence>
<evidence type="ECO:0000256" key="7">
    <source>
        <dbReference type="ARBA" id="ARBA00022927"/>
    </source>
</evidence>
<keyword evidence="4" id="KW-0813">Transport</keyword>
<protein>
    <submittedName>
        <fullName evidence="12">Vacuolar protein sorting-associated protein VTA1 like</fullName>
    </submittedName>
</protein>
<evidence type="ECO:0000259" key="10">
    <source>
        <dbReference type="Pfam" id="PF04652"/>
    </source>
</evidence>
<feature type="region of interest" description="Disordered" evidence="9">
    <location>
        <begin position="407"/>
        <end position="499"/>
    </location>
</feature>
<name>A0A9Q0ML60_9DIPT</name>
<dbReference type="Pfam" id="PF14912">
    <property type="entry name" value="THEG"/>
    <property type="match status" value="2"/>
</dbReference>
<evidence type="ECO:0000256" key="6">
    <source>
        <dbReference type="ARBA" id="ARBA00022753"/>
    </source>
</evidence>
<comment type="subcellular location">
    <subcellularLocation>
        <location evidence="2">Cytoplasm</location>
    </subcellularLocation>
    <subcellularLocation>
        <location evidence="1">Endosome membrane</location>
        <topology evidence="1">Peripheral membrane protein</topology>
    </subcellularLocation>
</comment>
<evidence type="ECO:0000256" key="1">
    <source>
        <dbReference type="ARBA" id="ARBA00004481"/>
    </source>
</evidence>
<comment type="caution">
    <text evidence="12">The sequence shown here is derived from an EMBL/GenBank/DDBJ whole genome shotgun (WGS) entry which is preliminary data.</text>
</comment>
<dbReference type="Proteomes" id="UP001151699">
    <property type="component" value="Unassembled WGS sequence"/>
</dbReference>
<dbReference type="InterPro" id="IPR044538">
    <property type="entry name" value="Vta1-like"/>
</dbReference>
<gene>
    <name evidence="12" type="primary">VTA1</name>
    <name evidence="12" type="ORF">Bhyg_15961</name>
</gene>